<name>A0A7Z8JYB3_9CELL</name>
<keyword evidence="2" id="KW-0813">Transport</keyword>
<dbReference type="PANTHER" id="PTHR42953">
    <property type="entry name" value="HIGH-AFFINITY ZINC UPTAKE SYSTEM PROTEIN ZNUA-RELATED"/>
    <property type="match status" value="1"/>
</dbReference>
<dbReference type="PANTHER" id="PTHR42953:SF3">
    <property type="entry name" value="HIGH-AFFINITY ZINC UPTAKE SYSTEM PROTEIN ZNUA"/>
    <property type="match status" value="1"/>
</dbReference>
<comment type="similarity">
    <text evidence="1">Belongs to the bacterial solute-binding protein 9 family.</text>
</comment>
<gene>
    <name evidence="5" type="ORF">FA014_15550</name>
</gene>
<dbReference type="InterPro" id="IPR006127">
    <property type="entry name" value="ZnuA-like"/>
</dbReference>
<accession>A0A7Z8JYB3</accession>
<evidence type="ECO:0000313" key="6">
    <source>
        <dbReference type="Proteomes" id="UP000308121"/>
    </source>
</evidence>
<dbReference type="GO" id="GO:0046872">
    <property type="term" value="F:metal ion binding"/>
    <property type="evidence" value="ECO:0007669"/>
    <property type="project" value="InterPro"/>
</dbReference>
<dbReference type="SUPFAM" id="SSF53807">
    <property type="entry name" value="Helical backbone' metal receptor"/>
    <property type="match status" value="1"/>
</dbReference>
<dbReference type="AlphaFoldDB" id="A0A7Z8JYB3"/>
<dbReference type="InterPro" id="IPR050492">
    <property type="entry name" value="Bact_metal-bind_prot9"/>
</dbReference>
<dbReference type="OrthoDB" id="9810636at2"/>
<dbReference type="Pfam" id="PF01297">
    <property type="entry name" value="ZnuA"/>
    <property type="match status" value="1"/>
</dbReference>
<feature type="signal peptide" evidence="4">
    <location>
        <begin position="1"/>
        <end position="34"/>
    </location>
</feature>
<dbReference type="GO" id="GO:0030001">
    <property type="term" value="P:metal ion transport"/>
    <property type="evidence" value="ECO:0007669"/>
    <property type="project" value="InterPro"/>
</dbReference>
<evidence type="ECO:0000256" key="4">
    <source>
        <dbReference type="SAM" id="SignalP"/>
    </source>
</evidence>
<keyword evidence="3 4" id="KW-0732">Signal</keyword>
<dbReference type="EMBL" id="SZYE01000162">
    <property type="protein sequence ID" value="TKR22601.1"/>
    <property type="molecule type" value="Genomic_DNA"/>
</dbReference>
<evidence type="ECO:0000256" key="1">
    <source>
        <dbReference type="ARBA" id="ARBA00011028"/>
    </source>
</evidence>
<organism evidence="5 6">
    <name type="scientific">Cellulomonas hominis</name>
    <dbReference type="NCBI Taxonomy" id="156981"/>
    <lineage>
        <taxon>Bacteria</taxon>
        <taxon>Bacillati</taxon>
        <taxon>Actinomycetota</taxon>
        <taxon>Actinomycetes</taxon>
        <taxon>Micrococcales</taxon>
        <taxon>Cellulomonadaceae</taxon>
        <taxon>Cellulomonas</taxon>
    </lineage>
</organism>
<reference evidence="5 6" key="1">
    <citation type="submission" date="2019-05" db="EMBL/GenBank/DDBJ databases">
        <title>Genome sequence of Cellulomonas hominis strain CS1.</title>
        <authorList>
            <person name="Belmont J."/>
            <person name="Maclea K.S."/>
        </authorList>
    </citation>
    <scope>NUCLEOTIDE SEQUENCE [LARGE SCALE GENOMIC DNA]</scope>
    <source>
        <strain evidence="5 6">CS1</strain>
    </source>
</reference>
<sequence>MPRTPPVPRTPRTPRAARVLAPAVALGLAGAALAACSPAGDDDAPHDVVAAFYPLQFVAERVGGEHVAVTSLTPPGGESHDLELSPSAVSRVGEADLVVYLSGFQAATDAAVAATTPAHVVDTAEAAALEVAPDGVEPGAGTGLDPHFWLDPTRLADVAHQVGDALAEIDPEHAGDFAAAADALVADLDALDVELEAGLAVCRGATLVASHEAFGYLAQRYGLHQVGLSGIDPEVEPSPARLRDVAATVEAEGVRTLFFETLTSPKVTRTLADDLGVATAVLDPLEGLAEDDERDYLDVMRDNLAALTAGLTCGA</sequence>
<evidence type="ECO:0000256" key="2">
    <source>
        <dbReference type="ARBA" id="ARBA00022448"/>
    </source>
</evidence>
<evidence type="ECO:0000313" key="5">
    <source>
        <dbReference type="EMBL" id="TKR22601.1"/>
    </source>
</evidence>
<protein>
    <submittedName>
        <fullName evidence="5">Zinc ABC transporter substrate-binding protein</fullName>
    </submittedName>
</protein>
<proteinExistence type="inferred from homology"/>
<feature type="chain" id="PRO_5031526412" evidence="4">
    <location>
        <begin position="35"/>
        <end position="315"/>
    </location>
</feature>
<dbReference type="Gene3D" id="3.40.50.1980">
    <property type="entry name" value="Nitrogenase molybdenum iron protein domain"/>
    <property type="match status" value="2"/>
</dbReference>
<comment type="caution">
    <text evidence="5">The sequence shown here is derived from an EMBL/GenBank/DDBJ whole genome shotgun (WGS) entry which is preliminary data.</text>
</comment>
<evidence type="ECO:0000256" key="3">
    <source>
        <dbReference type="ARBA" id="ARBA00022729"/>
    </source>
</evidence>
<dbReference type="Proteomes" id="UP000308121">
    <property type="component" value="Unassembled WGS sequence"/>
</dbReference>
<dbReference type="RefSeq" id="WP_154730564.1">
    <property type="nucleotide sequence ID" value="NZ_SZYE01000162.1"/>
</dbReference>